<keyword evidence="2 9" id="KW-0808">Transferase</keyword>
<evidence type="ECO:0000313" key="9">
    <source>
        <dbReference type="EMBL" id="KAB1631680.1"/>
    </source>
</evidence>
<dbReference type="InterPro" id="IPR027417">
    <property type="entry name" value="P-loop_NTPase"/>
</dbReference>
<name>A0A7C8FU82_9MICO</name>
<evidence type="ECO:0000313" key="10">
    <source>
        <dbReference type="Proteomes" id="UP000481339"/>
    </source>
</evidence>
<evidence type="ECO:0000256" key="7">
    <source>
        <dbReference type="ARBA" id="ARBA00049244"/>
    </source>
</evidence>
<reference evidence="9 10" key="1">
    <citation type="submission" date="2019-09" db="EMBL/GenBank/DDBJ databases">
        <title>Phylogeny of genus Pseudoclavibacter and closely related genus.</title>
        <authorList>
            <person name="Li Y."/>
        </authorList>
    </citation>
    <scope>NUCLEOTIDE SEQUENCE [LARGE SCALE GENOMIC DNA]</scope>
    <source>
        <strain evidence="9 10">JCM 16921</strain>
    </source>
</reference>
<keyword evidence="3 9" id="KW-0548">Nucleotidyltransferase</keyword>
<dbReference type="PANTHER" id="PTHR34388">
    <property type="entry name" value="DNA POLYMERASE III SUBUNIT DELTA"/>
    <property type="match status" value="1"/>
</dbReference>
<dbReference type="GO" id="GO:0006261">
    <property type="term" value="P:DNA-templated DNA replication"/>
    <property type="evidence" value="ECO:0007669"/>
    <property type="project" value="TreeGrafter"/>
</dbReference>
<dbReference type="InterPro" id="IPR048466">
    <property type="entry name" value="DNA_pol3_delta-like_C"/>
</dbReference>
<dbReference type="OrthoDB" id="8478864at2"/>
<dbReference type="Pfam" id="PF21694">
    <property type="entry name" value="DNA_pol3_delta_C"/>
    <property type="match status" value="1"/>
</dbReference>
<dbReference type="Gene3D" id="3.40.50.300">
    <property type="entry name" value="P-loop containing nucleotide triphosphate hydrolases"/>
    <property type="match status" value="1"/>
</dbReference>
<sequence>MTATRAARARISTAAWHEVQPAPVVLLSGPEDLIADRARDRVRETVLARGETETSELDAHDYAPGSLLSVASPSLFAQPRLILVDRLEQMSDAFLADALAYLEALDPDVTLVLRHRRGNRGRRLLTAVRALDQAVEVSCDELKRDDQKRDFVLHALGSRGVRIEADAARSLVDAFSADTTELAAACRQLADDVGGTITRADIDRYFGGRVETTGFAIADAALAGRGAQALVLLRHARQQGMNAVPVVAAIAMKVRLMAAVCEVHEAPQRLAPRVGAAPWQVRRAQQDAARWRPDALARAVRAVAATDAAVKGGAADAGYALERLVRVLAARRP</sequence>
<comment type="catalytic activity">
    <reaction evidence="7">
        <text>DNA(n) + a 2'-deoxyribonucleoside 5'-triphosphate = DNA(n+1) + diphosphate</text>
        <dbReference type="Rhea" id="RHEA:22508"/>
        <dbReference type="Rhea" id="RHEA-COMP:17339"/>
        <dbReference type="Rhea" id="RHEA-COMP:17340"/>
        <dbReference type="ChEBI" id="CHEBI:33019"/>
        <dbReference type="ChEBI" id="CHEBI:61560"/>
        <dbReference type="ChEBI" id="CHEBI:173112"/>
        <dbReference type="EC" id="2.7.7.7"/>
    </reaction>
</comment>
<dbReference type="PANTHER" id="PTHR34388:SF1">
    <property type="entry name" value="DNA POLYMERASE III SUBUNIT DELTA"/>
    <property type="match status" value="1"/>
</dbReference>
<evidence type="ECO:0000259" key="8">
    <source>
        <dbReference type="Pfam" id="PF21694"/>
    </source>
</evidence>
<protein>
    <recommendedName>
        <fullName evidence="1">DNA-directed DNA polymerase</fullName>
        <ecNumber evidence="1">2.7.7.7</ecNumber>
    </recommendedName>
</protein>
<dbReference type="GO" id="GO:0009360">
    <property type="term" value="C:DNA polymerase III complex"/>
    <property type="evidence" value="ECO:0007669"/>
    <property type="project" value="TreeGrafter"/>
</dbReference>
<proteinExistence type="inferred from homology"/>
<dbReference type="SUPFAM" id="SSF52540">
    <property type="entry name" value="P-loop containing nucleoside triphosphate hydrolases"/>
    <property type="match status" value="1"/>
</dbReference>
<dbReference type="SUPFAM" id="SSF48019">
    <property type="entry name" value="post-AAA+ oligomerization domain-like"/>
    <property type="match status" value="1"/>
</dbReference>
<feature type="domain" description="DNA polymerase III delta subunit-like C-terminal" evidence="8">
    <location>
        <begin position="213"/>
        <end position="325"/>
    </location>
</feature>
<dbReference type="GO" id="GO:0003887">
    <property type="term" value="F:DNA-directed DNA polymerase activity"/>
    <property type="evidence" value="ECO:0007669"/>
    <property type="project" value="UniProtKB-KW"/>
</dbReference>
<dbReference type="Proteomes" id="UP000481339">
    <property type="component" value="Unassembled WGS sequence"/>
</dbReference>
<comment type="similarity">
    <text evidence="6">Belongs to the DNA polymerase HolA subunit family.</text>
</comment>
<dbReference type="EMBL" id="WBKA01000005">
    <property type="protein sequence ID" value="KAB1631680.1"/>
    <property type="molecule type" value="Genomic_DNA"/>
</dbReference>
<comment type="caution">
    <text evidence="9">The sequence shown here is derived from an EMBL/GenBank/DDBJ whole genome shotgun (WGS) entry which is preliminary data.</text>
</comment>
<dbReference type="RefSeq" id="WP_158036533.1">
    <property type="nucleotide sequence ID" value="NZ_BAAAZV010000011.1"/>
</dbReference>
<evidence type="ECO:0000256" key="1">
    <source>
        <dbReference type="ARBA" id="ARBA00012417"/>
    </source>
</evidence>
<accession>A0A7C8FU82</accession>
<keyword evidence="10" id="KW-1185">Reference proteome</keyword>
<evidence type="ECO:0000256" key="5">
    <source>
        <dbReference type="ARBA" id="ARBA00022932"/>
    </source>
</evidence>
<dbReference type="InterPro" id="IPR005790">
    <property type="entry name" value="DNA_polIII_delta"/>
</dbReference>
<dbReference type="EC" id="2.7.7.7" evidence="1"/>
<organism evidence="9 10">
    <name type="scientific">Pseudoclavibacter caeni</name>
    <dbReference type="NCBI Taxonomy" id="908846"/>
    <lineage>
        <taxon>Bacteria</taxon>
        <taxon>Bacillati</taxon>
        <taxon>Actinomycetota</taxon>
        <taxon>Actinomycetes</taxon>
        <taxon>Micrococcales</taxon>
        <taxon>Microbacteriaceae</taxon>
        <taxon>Pseudoclavibacter</taxon>
    </lineage>
</organism>
<dbReference type="InterPro" id="IPR008921">
    <property type="entry name" value="DNA_pol3_clamp-load_cplx_C"/>
</dbReference>
<dbReference type="NCBIfam" id="TIGR01128">
    <property type="entry name" value="holA"/>
    <property type="match status" value="1"/>
</dbReference>
<dbReference type="AlphaFoldDB" id="A0A7C8FU82"/>
<evidence type="ECO:0000256" key="3">
    <source>
        <dbReference type="ARBA" id="ARBA00022695"/>
    </source>
</evidence>
<keyword evidence="5" id="KW-0239">DNA-directed DNA polymerase</keyword>
<keyword evidence="4" id="KW-0235">DNA replication</keyword>
<dbReference type="Gene3D" id="1.20.272.10">
    <property type="match status" value="1"/>
</dbReference>
<gene>
    <name evidence="9" type="primary">holA</name>
    <name evidence="9" type="ORF">F8O02_06980</name>
</gene>
<evidence type="ECO:0000256" key="4">
    <source>
        <dbReference type="ARBA" id="ARBA00022705"/>
    </source>
</evidence>
<evidence type="ECO:0000256" key="2">
    <source>
        <dbReference type="ARBA" id="ARBA00022679"/>
    </source>
</evidence>
<dbReference type="GO" id="GO:0003677">
    <property type="term" value="F:DNA binding"/>
    <property type="evidence" value="ECO:0007669"/>
    <property type="project" value="InterPro"/>
</dbReference>
<evidence type="ECO:0000256" key="6">
    <source>
        <dbReference type="ARBA" id="ARBA00034754"/>
    </source>
</evidence>